<reference evidence="10 11" key="1">
    <citation type="submission" date="2016-02" db="EMBL/GenBank/DDBJ databases">
        <title>Genome analysis of coral dinoflagellate symbionts highlights evolutionary adaptations to a symbiotic lifestyle.</title>
        <authorList>
            <person name="Aranda M."/>
            <person name="Li Y."/>
            <person name="Liew Y.J."/>
            <person name="Baumgarten S."/>
            <person name="Simakov O."/>
            <person name="Wilson M."/>
            <person name="Piel J."/>
            <person name="Ashoor H."/>
            <person name="Bougouffa S."/>
            <person name="Bajic V.B."/>
            <person name="Ryu T."/>
            <person name="Ravasi T."/>
            <person name="Bayer T."/>
            <person name="Micklem G."/>
            <person name="Kim H."/>
            <person name="Bhak J."/>
            <person name="Lajeunesse T.C."/>
            <person name="Voolstra C.R."/>
        </authorList>
    </citation>
    <scope>NUCLEOTIDE SEQUENCE [LARGE SCALE GENOMIC DNA]</scope>
    <source>
        <strain evidence="10 11">CCMP2467</strain>
    </source>
</reference>
<evidence type="ECO:0000256" key="2">
    <source>
        <dbReference type="ARBA" id="ARBA00022679"/>
    </source>
</evidence>
<dbReference type="PANTHER" id="PTHR12197:SF251">
    <property type="entry name" value="EG:BACR7C10.4 PROTEIN"/>
    <property type="match status" value="1"/>
</dbReference>
<dbReference type="InterPro" id="IPR046341">
    <property type="entry name" value="SET_dom_sf"/>
</dbReference>
<dbReference type="Pfam" id="PF18346">
    <property type="entry name" value="SH3_15"/>
    <property type="match status" value="1"/>
</dbReference>
<dbReference type="GO" id="GO:0005634">
    <property type="term" value="C:nucleus"/>
    <property type="evidence" value="ECO:0007669"/>
    <property type="project" value="TreeGrafter"/>
</dbReference>
<keyword evidence="7" id="KW-0862">Zinc</keyword>
<evidence type="ECO:0000256" key="4">
    <source>
        <dbReference type="ARBA" id="ARBA00022737"/>
    </source>
</evidence>
<dbReference type="UniPathway" id="UPA00143"/>
<dbReference type="PROSITE" id="PS50280">
    <property type="entry name" value="SET"/>
    <property type="match status" value="1"/>
</dbReference>
<evidence type="ECO:0000256" key="5">
    <source>
        <dbReference type="ARBA" id="ARBA00022771"/>
    </source>
</evidence>
<evidence type="ECO:0000256" key="8">
    <source>
        <dbReference type="SAM" id="MobiDB-lite"/>
    </source>
</evidence>
<protein>
    <recommendedName>
        <fullName evidence="9">SET domain-containing protein</fullName>
    </recommendedName>
</protein>
<evidence type="ECO:0000256" key="1">
    <source>
        <dbReference type="ARBA" id="ARBA00004906"/>
    </source>
</evidence>
<dbReference type="Pfam" id="PF00856">
    <property type="entry name" value="SET"/>
    <property type="match status" value="1"/>
</dbReference>
<dbReference type="Proteomes" id="UP000186817">
    <property type="component" value="Unassembled WGS sequence"/>
</dbReference>
<dbReference type="InterPro" id="IPR050869">
    <property type="entry name" value="H3K4_H4K5_MeTrfase"/>
</dbReference>
<feature type="domain" description="SET" evidence="9">
    <location>
        <begin position="557"/>
        <end position="758"/>
    </location>
</feature>
<feature type="compositionally biased region" description="Acidic residues" evidence="8">
    <location>
        <begin position="487"/>
        <end position="497"/>
    </location>
</feature>
<dbReference type="GO" id="GO:0008270">
    <property type="term" value="F:zinc ion binding"/>
    <property type="evidence" value="ECO:0007669"/>
    <property type="project" value="UniProtKB-KW"/>
</dbReference>
<dbReference type="OrthoDB" id="432252at2759"/>
<dbReference type="SUPFAM" id="SSF82199">
    <property type="entry name" value="SET domain"/>
    <property type="match status" value="1"/>
</dbReference>
<evidence type="ECO:0000313" key="10">
    <source>
        <dbReference type="EMBL" id="OLP92368.1"/>
    </source>
</evidence>
<comment type="pathway">
    <text evidence="1">Protein modification; protein ubiquitination.</text>
</comment>
<dbReference type="Gene3D" id="2.170.270.10">
    <property type="entry name" value="SET domain"/>
    <property type="match status" value="1"/>
</dbReference>
<dbReference type="PANTHER" id="PTHR12197">
    <property type="entry name" value="HISTONE-LYSINE N-METHYLTRANSFERASE SMYD"/>
    <property type="match status" value="1"/>
</dbReference>
<evidence type="ECO:0000313" key="11">
    <source>
        <dbReference type="Proteomes" id="UP000186817"/>
    </source>
</evidence>
<evidence type="ECO:0000256" key="6">
    <source>
        <dbReference type="ARBA" id="ARBA00022786"/>
    </source>
</evidence>
<dbReference type="InterPro" id="IPR040847">
    <property type="entry name" value="SH3_15"/>
</dbReference>
<evidence type="ECO:0000256" key="3">
    <source>
        <dbReference type="ARBA" id="ARBA00022723"/>
    </source>
</evidence>
<dbReference type="InterPro" id="IPR001214">
    <property type="entry name" value="SET_dom"/>
</dbReference>
<keyword evidence="4" id="KW-0677">Repeat</keyword>
<organism evidence="10 11">
    <name type="scientific">Symbiodinium microadriaticum</name>
    <name type="common">Dinoflagellate</name>
    <name type="synonym">Zooxanthella microadriatica</name>
    <dbReference type="NCBI Taxonomy" id="2951"/>
    <lineage>
        <taxon>Eukaryota</taxon>
        <taxon>Sar</taxon>
        <taxon>Alveolata</taxon>
        <taxon>Dinophyceae</taxon>
        <taxon>Suessiales</taxon>
        <taxon>Symbiodiniaceae</taxon>
        <taxon>Symbiodinium</taxon>
    </lineage>
</organism>
<dbReference type="AlphaFoldDB" id="A0A1Q9DB48"/>
<dbReference type="EMBL" id="LSRX01000625">
    <property type="protein sequence ID" value="OLP92368.1"/>
    <property type="molecule type" value="Genomic_DNA"/>
</dbReference>
<gene>
    <name evidence="10" type="ORF">AK812_SmicGene25859</name>
</gene>
<keyword evidence="5" id="KW-0863">Zinc-finger</keyword>
<keyword evidence="11" id="KW-1185">Reference proteome</keyword>
<keyword evidence="2" id="KW-0808">Transferase</keyword>
<keyword evidence="6" id="KW-0833">Ubl conjugation pathway</keyword>
<name>A0A1Q9DB48_SYMMI</name>
<comment type="caution">
    <text evidence="10">The sequence shown here is derived from an EMBL/GenBank/DDBJ whole genome shotgun (WGS) entry which is preliminary data.</text>
</comment>
<accession>A0A1Q9DB48</accession>
<proteinExistence type="predicted"/>
<keyword evidence="3" id="KW-0479">Metal-binding</keyword>
<dbReference type="GO" id="GO:0016567">
    <property type="term" value="P:protein ubiquitination"/>
    <property type="evidence" value="ECO:0007669"/>
    <property type="project" value="UniProtKB-UniPathway"/>
</dbReference>
<evidence type="ECO:0000259" key="9">
    <source>
        <dbReference type="PROSITE" id="PS50280"/>
    </source>
</evidence>
<evidence type="ECO:0000256" key="7">
    <source>
        <dbReference type="ARBA" id="ARBA00022833"/>
    </source>
</evidence>
<dbReference type="GO" id="GO:0016740">
    <property type="term" value="F:transferase activity"/>
    <property type="evidence" value="ECO:0007669"/>
    <property type="project" value="UniProtKB-KW"/>
</dbReference>
<feature type="region of interest" description="Disordered" evidence="8">
    <location>
        <begin position="478"/>
        <end position="497"/>
    </location>
</feature>
<dbReference type="CDD" id="cd20071">
    <property type="entry name" value="SET_SMYD"/>
    <property type="match status" value="1"/>
</dbReference>
<sequence>MAPPKGPGGSTITAGSEVRLISSLSKAMRLCLGQGGWVPQMEATLGKVGVVVEVLPSGNLRIQCGGSLRPYIYPPALIAEHLNAQTGPPLFVLDLHPHSLVRLDHGGHCAVCKRPFEGITEAEKENNAAADEVAEDAAPQDHAAMAAFLSGPAARGDKVCGFGCEAAEFFMCELCCRPYQLEPLRQHQDLDASGQALAVAEASLRLGAQCKLQHGPGKWLNAVVVETLPNSKVRVHVPMEEVPDQELEVTSPKLKPTRTEALELCRPACYPEGLHRVCFPHGLRGTLFGEPVHCSSDDCMPGGCRGGKSQESSRVVAYFCPRTAFLLCETCIQAPDLGQVTAETCQQDIQKLKDPESCAVAANRILGLCNRSQQARILFLDAGLCSAVATAVHAARGSFDLAQFSLPGSPGVQESSSGGQALLQLLTRLAQWLYLAAPLKRGKLGRLLVNVPVESRSQLDEDNSDAYSSAAHLYEFLTGRSRKPEPSEEEEEDDDWREADLVEDEQEEVQVKMLHGGIRLSVPKAGDRRALVAGPAGGNRVSAMILPPAAARGPAPPGLCLERKDEFDERLLAAADFEPGSLVLREEFLLRGPAKLPPLGMFRPVPAEVGTVEIQGEPGFPRAVIFDNEHMKLLFEFLNSEIEVQQEVLAMQDSMHPSSETMQSTNKVAEWLISQDLPWLEGLDTSSLSRLLRLFCVNSHPCKAAGSTSGLLKWGTMINHSCIPNVVYSSVEADGVFEGHFRACRPIKAGDVLGVSYMKLQVTLAPLVLRRRMLWYLKGFVCECDRCRYEATNGDPRSCGREPSASEVELEKELSHAVLGALCARWSGFAPARGALEDLQTQVAKLHTASFAVQGLRLLFLALQADEILSGKGEHDEQEWLCALREVSGWQESIRPGQSGDLLLMLSFKSLAPTLRRLRELEGDAEEVDLALKRSASVVLAMDDAWDTG</sequence>